<reference evidence="2" key="1">
    <citation type="submission" date="2022-01" db="EMBL/GenBank/DDBJ databases">
        <authorList>
            <person name="King R."/>
        </authorList>
    </citation>
    <scope>NUCLEOTIDE SEQUENCE</scope>
</reference>
<organism evidence="2 3">
    <name type="scientific">Ceutorhynchus assimilis</name>
    <name type="common">cabbage seed weevil</name>
    <dbReference type="NCBI Taxonomy" id="467358"/>
    <lineage>
        <taxon>Eukaryota</taxon>
        <taxon>Metazoa</taxon>
        <taxon>Ecdysozoa</taxon>
        <taxon>Arthropoda</taxon>
        <taxon>Hexapoda</taxon>
        <taxon>Insecta</taxon>
        <taxon>Pterygota</taxon>
        <taxon>Neoptera</taxon>
        <taxon>Endopterygota</taxon>
        <taxon>Coleoptera</taxon>
        <taxon>Polyphaga</taxon>
        <taxon>Cucujiformia</taxon>
        <taxon>Curculionidae</taxon>
        <taxon>Ceutorhynchinae</taxon>
        <taxon>Ceutorhynchus</taxon>
    </lineage>
</organism>
<feature type="compositionally biased region" description="Polar residues" evidence="1">
    <location>
        <begin position="606"/>
        <end position="617"/>
    </location>
</feature>
<dbReference type="PANTHER" id="PTHR33480">
    <property type="entry name" value="SET DOMAIN-CONTAINING PROTEIN-RELATED"/>
    <property type="match status" value="1"/>
</dbReference>
<gene>
    <name evidence="2" type="ORF">CEUTPL_LOCUS13841</name>
</gene>
<dbReference type="InterPro" id="IPR011010">
    <property type="entry name" value="DNA_brk_join_enz"/>
</dbReference>
<feature type="region of interest" description="Disordered" evidence="1">
    <location>
        <begin position="595"/>
        <end position="633"/>
    </location>
</feature>
<evidence type="ECO:0000313" key="3">
    <source>
        <dbReference type="Proteomes" id="UP001152799"/>
    </source>
</evidence>
<dbReference type="EMBL" id="OU892285">
    <property type="protein sequence ID" value="CAG9773450.1"/>
    <property type="molecule type" value="Genomic_DNA"/>
</dbReference>
<dbReference type="SUPFAM" id="SSF56349">
    <property type="entry name" value="DNA breaking-rejoining enzymes"/>
    <property type="match status" value="1"/>
</dbReference>
<dbReference type="OrthoDB" id="10066972at2759"/>
<name>A0A9N9MYJ8_9CUCU</name>
<feature type="compositionally biased region" description="Basic and acidic residues" evidence="1">
    <location>
        <begin position="618"/>
        <end position="628"/>
    </location>
</feature>
<dbReference type="AlphaFoldDB" id="A0A9N9MYJ8"/>
<proteinExistence type="predicted"/>
<dbReference type="Proteomes" id="UP001152799">
    <property type="component" value="Chromosome 9"/>
</dbReference>
<dbReference type="PANTHER" id="PTHR33480:SF1">
    <property type="entry name" value="TYR RECOMBINASE DOMAIN-CONTAINING PROTEIN"/>
    <property type="match status" value="1"/>
</dbReference>
<dbReference type="GO" id="GO:0003677">
    <property type="term" value="F:DNA binding"/>
    <property type="evidence" value="ECO:0007669"/>
    <property type="project" value="InterPro"/>
</dbReference>
<accession>A0A9N9MYJ8</accession>
<sequence>MCPYCMCEVTQFPRHLERNHPEEGAVKEVLSLPNSNKKRKILLDSIRRQGNYVRHKSEDVIRPIRRPRDTEDNPDLKNGTYLPCDYCLGFFKRDYIRRHRKQCLLHNATDDRTQDSLHRINHLSKVQLFTICTGPYKDFYDSLQLKKEVFPIMRNDDISKAAMSGVLICSFGESQLKKHRRTQIKNVISNKLREMGRLLIELRKSCGAKQLIDILKPEYFDNFVAATKVLSGFDINTKTFRAGSLALHMGTNLKYICDTATKLIIKKSKLLPCENTEQCLKEVKRLKALIQQNWNTEISSIALKDLNEKNWQKPKLLPLTSDLMVFQKYVMDKAHGAFRNINNSENIDRNYRILAECVLALTLLLNRKRVGEIQYLKLSVYCSSENNESSSELLDSLSESEKILSKKFMRVVTGGKGSKPVPILFPSNIQNFIKSMLNVRDTYVPKSNEYLFANPKTENRWLSGYHVLRKLANGSGVSNKELITSTRLRKQIATVIQVLNINDAELEQFAKFMGHTKKTHEEFYRLPQDMYQTAKVSKILLAINKGKAAKYTGKRLDEIEFSDNVDSEDSDFEETEMNVALPRKTRRTAAITKDILIDSEDEEPQPSISNSSRYKTNQRNEKTQDKTTHKTAAKFKRKGLDDFELSDNTDCEDSEFEETEKNVALPRKTKRTATITKDILSDSDYEEPQPSTSSSLRYKKNKINEKTQDKITHTKGEKVRFTEDQKERIKIFFREHIRKKIPPKKNEVELFIQENKEKFHNKNWVKIKAFVYNLYKNK</sequence>
<keyword evidence="3" id="KW-1185">Reference proteome</keyword>
<evidence type="ECO:0000313" key="2">
    <source>
        <dbReference type="EMBL" id="CAG9773450.1"/>
    </source>
</evidence>
<evidence type="ECO:0000256" key="1">
    <source>
        <dbReference type="SAM" id="MobiDB-lite"/>
    </source>
</evidence>
<protein>
    <submittedName>
        <fullName evidence="2">Uncharacterized protein</fullName>
    </submittedName>
</protein>